<organism evidence="2 3">
    <name type="scientific">Lecanosticta acicola</name>
    <dbReference type="NCBI Taxonomy" id="111012"/>
    <lineage>
        <taxon>Eukaryota</taxon>
        <taxon>Fungi</taxon>
        <taxon>Dikarya</taxon>
        <taxon>Ascomycota</taxon>
        <taxon>Pezizomycotina</taxon>
        <taxon>Dothideomycetes</taxon>
        <taxon>Dothideomycetidae</taxon>
        <taxon>Mycosphaerellales</taxon>
        <taxon>Mycosphaerellaceae</taxon>
        <taxon>Lecanosticta</taxon>
    </lineage>
</organism>
<name>A0AAI9EAN7_9PEZI</name>
<dbReference type="EMBL" id="CAVMBE010000043">
    <property type="protein sequence ID" value="CAK4031071.1"/>
    <property type="molecule type" value="Genomic_DNA"/>
</dbReference>
<dbReference type="Gene3D" id="2.170.270.10">
    <property type="entry name" value="SET domain"/>
    <property type="match status" value="1"/>
</dbReference>
<dbReference type="PROSITE" id="PS50280">
    <property type="entry name" value="SET"/>
    <property type="match status" value="1"/>
</dbReference>
<dbReference type="CDD" id="cd20071">
    <property type="entry name" value="SET_SMYD"/>
    <property type="match status" value="1"/>
</dbReference>
<evidence type="ECO:0000313" key="2">
    <source>
        <dbReference type="EMBL" id="CAK4031071.1"/>
    </source>
</evidence>
<dbReference type="PANTHER" id="PTHR47643:SF2">
    <property type="entry name" value="TPR DOMAIN PROTEIN (AFU_ORTHOLOGUE AFUA_5G12710)"/>
    <property type="match status" value="1"/>
</dbReference>
<dbReference type="SMART" id="SM00317">
    <property type="entry name" value="SET"/>
    <property type="match status" value="1"/>
</dbReference>
<gene>
    <name evidence="2" type="ORF">LECACI_7A006229</name>
</gene>
<dbReference type="Pfam" id="PF00856">
    <property type="entry name" value="SET"/>
    <property type="match status" value="1"/>
</dbReference>
<proteinExistence type="predicted"/>
<dbReference type="InterPro" id="IPR053209">
    <property type="entry name" value="Gramillin-biosynth_MTr"/>
</dbReference>
<reference evidence="2" key="1">
    <citation type="submission" date="2023-11" db="EMBL/GenBank/DDBJ databases">
        <authorList>
            <person name="Alioto T."/>
            <person name="Alioto T."/>
            <person name="Gomez Garrido J."/>
        </authorList>
    </citation>
    <scope>NUCLEOTIDE SEQUENCE</scope>
</reference>
<protein>
    <submittedName>
        <fullName evidence="2">Histone-lysine N-methyltransferase, H3 lysine-4 specific</fullName>
    </submittedName>
</protein>
<feature type="domain" description="SET" evidence="1">
    <location>
        <begin position="175"/>
        <end position="366"/>
    </location>
</feature>
<evidence type="ECO:0000313" key="3">
    <source>
        <dbReference type="Proteomes" id="UP001296104"/>
    </source>
</evidence>
<dbReference type="InterPro" id="IPR001214">
    <property type="entry name" value="SET_dom"/>
</dbReference>
<keyword evidence="3" id="KW-1185">Reference proteome</keyword>
<sequence>MDHLLKSTSKLQVIDLDANGQDTASILRAIRGGQSQRPPVLGHHAPSVASLESLAPLNFSRLRREHRHTGHILSVTVTAVERRFGSMITAIDDTSTSGTVWSILCRPCGREITVGMKLAIKEPYFGSGPSGGMLVCVHHPSDCVFLGDGKDEVQKGPTIQVNNDTMNLEPRCRANNIEVRPSSLGGRGMFAVKDLKMGDTVLYEQALAMFDSTDATPYGPGLDGLLPGTSTNGRKLALLQQLVDKLHAKSPQRLKFFSLHAGMVNKGEFGVDSSEVFNTYTALSIIRHNCHTIFPGNASAHHDPSNSLNTAPKLTPEDQRPGIWLHASMFNHCCLPNASWSWIGDLFVVRANRDVAAGEEITVAYVPCSYDFATRQKSLKSANDFECACALCTVENGLVRPSGGSEALHNARRLLLTYSRKDFLGKPHSVRPEELVRRAITCYTYSTKYDGLPYVQLAEPFYQLAHVLLGPVEKWPNAKSQVKVKAKECLLACLQVALGYKLVINPKTAYCELLPSQYAQPRPVGVLALMALSELALLEDHISLHSHSLKVCAKKLYGIWYGEDASFKKQHLYYQCSKENKLLEKEVQLQAPSGKDWEDLRERKKTEKTEIPSWLV</sequence>
<dbReference type="AlphaFoldDB" id="A0AAI9EAN7"/>
<dbReference type="PANTHER" id="PTHR47643">
    <property type="entry name" value="TPR DOMAIN PROTEIN (AFU_ORTHOLOGUE AFUA_5G12710)"/>
    <property type="match status" value="1"/>
</dbReference>
<dbReference type="Proteomes" id="UP001296104">
    <property type="component" value="Unassembled WGS sequence"/>
</dbReference>
<dbReference type="SUPFAM" id="SSF82199">
    <property type="entry name" value="SET domain"/>
    <property type="match status" value="1"/>
</dbReference>
<dbReference type="InterPro" id="IPR046341">
    <property type="entry name" value="SET_dom_sf"/>
</dbReference>
<comment type="caution">
    <text evidence="2">The sequence shown here is derived from an EMBL/GenBank/DDBJ whole genome shotgun (WGS) entry which is preliminary data.</text>
</comment>
<evidence type="ECO:0000259" key="1">
    <source>
        <dbReference type="PROSITE" id="PS50280"/>
    </source>
</evidence>
<accession>A0AAI9EAN7</accession>